<accession>A0AAW2EZM9</accession>
<evidence type="ECO:0000313" key="1">
    <source>
        <dbReference type="EMBL" id="KAL0108425.1"/>
    </source>
</evidence>
<comment type="caution">
    <text evidence="1">The sequence shown here is derived from an EMBL/GenBank/DDBJ whole genome shotgun (WGS) entry which is preliminary data.</text>
</comment>
<proteinExistence type="predicted"/>
<evidence type="ECO:0000313" key="2">
    <source>
        <dbReference type="Proteomes" id="UP001430953"/>
    </source>
</evidence>
<organism evidence="1 2">
    <name type="scientific">Cardiocondyla obscurior</name>
    <dbReference type="NCBI Taxonomy" id="286306"/>
    <lineage>
        <taxon>Eukaryota</taxon>
        <taxon>Metazoa</taxon>
        <taxon>Ecdysozoa</taxon>
        <taxon>Arthropoda</taxon>
        <taxon>Hexapoda</taxon>
        <taxon>Insecta</taxon>
        <taxon>Pterygota</taxon>
        <taxon>Neoptera</taxon>
        <taxon>Endopterygota</taxon>
        <taxon>Hymenoptera</taxon>
        <taxon>Apocrita</taxon>
        <taxon>Aculeata</taxon>
        <taxon>Formicoidea</taxon>
        <taxon>Formicidae</taxon>
        <taxon>Myrmicinae</taxon>
        <taxon>Cardiocondyla</taxon>
    </lineage>
</organism>
<name>A0AAW2EZM9_9HYME</name>
<dbReference type="Proteomes" id="UP001430953">
    <property type="component" value="Unassembled WGS sequence"/>
</dbReference>
<gene>
    <name evidence="1" type="ORF">PUN28_015165</name>
</gene>
<dbReference type="EMBL" id="JADYXP020000016">
    <property type="protein sequence ID" value="KAL0108425.1"/>
    <property type="molecule type" value="Genomic_DNA"/>
</dbReference>
<keyword evidence="2" id="KW-1185">Reference proteome</keyword>
<sequence length="124" mass="13725">MPASIRPPLSPILVVTASTSEFVSETRTRRALDTGALPRGERGGLLCEYSSSPWSSSSLKLPPGSVRTKLRFYPRCHQILTDYDSKAATAADPFRDSPYWYRRSARLCITSNRGSGKTATVERE</sequence>
<protein>
    <submittedName>
        <fullName evidence="1">Uncharacterized protein</fullName>
    </submittedName>
</protein>
<reference evidence="1 2" key="1">
    <citation type="submission" date="2023-03" db="EMBL/GenBank/DDBJ databases">
        <title>High recombination rates correlate with genetic variation in Cardiocondyla obscurior ants.</title>
        <authorList>
            <person name="Errbii M."/>
        </authorList>
    </citation>
    <scope>NUCLEOTIDE SEQUENCE [LARGE SCALE GENOMIC DNA]</scope>
    <source>
        <strain evidence="1">Alpha-2009</strain>
        <tissue evidence="1">Whole body</tissue>
    </source>
</reference>
<dbReference type="AlphaFoldDB" id="A0AAW2EZM9"/>